<gene>
    <name evidence="1" type="ORF">RHMOL_Rhmol10G0230500</name>
</gene>
<evidence type="ECO:0000313" key="2">
    <source>
        <dbReference type="Proteomes" id="UP001062846"/>
    </source>
</evidence>
<evidence type="ECO:0000313" key="1">
    <source>
        <dbReference type="EMBL" id="KAI8536106.1"/>
    </source>
</evidence>
<dbReference type="Proteomes" id="UP001062846">
    <property type="component" value="Chromosome 10"/>
</dbReference>
<comment type="caution">
    <text evidence="1">The sequence shown here is derived from an EMBL/GenBank/DDBJ whole genome shotgun (WGS) entry which is preliminary data.</text>
</comment>
<accession>A0ACC0M6B5</accession>
<keyword evidence="2" id="KW-1185">Reference proteome</keyword>
<reference evidence="1" key="1">
    <citation type="submission" date="2022-02" db="EMBL/GenBank/DDBJ databases">
        <title>Plant Genome Project.</title>
        <authorList>
            <person name="Zhang R.-G."/>
        </authorList>
    </citation>
    <scope>NUCLEOTIDE SEQUENCE</scope>
    <source>
        <strain evidence="1">AT1</strain>
    </source>
</reference>
<name>A0ACC0M6B5_RHOML</name>
<protein>
    <submittedName>
        <fullName evidence="1">Uncharacterized protein</fullName>
    </submittedName>
</protein>
<proteinExistence type="predicted"/>
<dbReference type="EMBL" id="CM046397">
    <property type="protein sequence ID" value="KAI8536106.1"/>
    <property type="molecule type" value="Genomic_DNA"/>
</dbReference>
<sequence>MWVRPSWAPPSFADRGTWANAFTPLNSSILECFVAKTQFALAFEAPGGCLKEKEAANQAIVLTVLQVGESPGEFGVLADSGYLAVVVDLGGYIFQRALMSLLLLFLVCGKDHKNTAFCYSNLGGSMHGCVHAILLLHFAAPAHIWQWQ</sequence>
<organism evidence="1 2">
    <name type="scientific">Rhododendron molle</name>
    <name type="common">Chinese azalea</name>
    <name type="synonym">Azalea mollis</name>
    <dbReference type="NCBI Taxonomy" id="49168"/>
    <lineage>
        <taxon>Eukaryota</taxon>
        <taxon>Viridiplantae</taxon>
        <taxon>Streptophyta</taxon>
        <taxon>Embryophyta</taxon>
        <taxon>Tracheophyta</taxon>
        <taxon>Spermatophyta</taxon>
        <taxon>Magnoliopsida</taxon>
        <taxon>eudicotyledons</taxon>
        <taxon>Gunneridae</taxon>
        <taxon>Pentapetalae</taxon>
        <taxon>asterids</taxon>
        <taxon>Ericales</taxon>
        <taxon>Ericaceae</taxon>
        <taxon>Ericoideae</taxon>
        <taxon>Rhodoreae</taxon>
        <taxon>Rhododendron</taxon>
    </lineage>
</organism>